<dbReference type="EMBL" id="JAIWQS010000006">
    <property type="protein sequence ID" value="KAJ8762526.1"/>
    <property type="molecule type" value="Genomic_DNA"/>
</dbReference>
<accession>A0AAV8T809</accession>
<dbReference type="Proteomes" id="UP001159364">
    <property type="component" value="Linkage Group LG06"/>
</dbReference>
<dbReference type="AlphaFoldDB" id="A0AAV8T809"/>
<keyword evidence="3" id="KW-1185">Reference proteome</keyword>
<gene>
    <name evidence="2" type="ORF">K2173_007965</name>
</gene>
<evidence type="ECO:0000256" key="1">
    <source>
        <dbReference type="SAM" id="MobiDB-lite"/>
    </source>
</evidence>
<sequence length="82" mass="8929">MEEIVSSPTTATTTRRKHDTSATSRMKKACLSFLVSLQEGLTYVKALFVGQQAAAAELEAEKMQVEAADGAENTKKRLDKPL</sequence>
<feature type="region of interest" description="Disordered" evidence="1">
    <location>
        <begin position="1"/>
        <end position="22"/>
    </location>
</feature>
<protein>
    <submittedName>
        <fullName evidence="2">Uncharacterized protein</fullName>
    </submittedName>
</protein>
<evidence type="ECO:0000313" key="2">
    <source>
        <dbReference type="EMBL" id="KAJ8762526.1"/>
    </source>
</evidence>
<evidence type="ECO:0000313" key="3">
    <source>
        <dbReference type="Proteomes" id="UP001159364"/>
    </source>
</evidence>
<comment type="caution">
    <text evidence="2">The sequence shown here is derived from an EMBL/GenBank/DDBJ whole genome shotgun (WGS) entry which is preliminary data.</text>
</comment>
<proteinExistence type="predicted"/>
<organism evidence="2 3">
    <name type="scientific">Erythroxylum novogranatense</name>
    <dbReference type="NCBI Taxonomy" id="1862640"/>
    <lineage>
        <taxon>Eukaryota</taxon>
        <taxon>Viridiplantae</taxon>
        <taxon>Streptophyta</taxon>
        <taxon>Embryophyta</taxon>
        <taxon>Tracheophyta</taxon>
        <taxon>Spermatophyta</taxon>
        <taxon>Magnoliopsida</taxon>
        <taxon>eudicotyledons</taxon>
        <taxon>Gunneridae</taxon>
        <taxon>Pentapetalae</taxon>
        <taxon>rosids</taxon>
        <taxon>fabids</taxon>
        <taxon>Malpighiales</taxon>
        <taxon>Erythroxylaceae</taxon>
        <taxon>Erythroxylum</taxon>
    </lineage>
</organism>
<name>A0AAV8T809_9ROSI</name>
<reference evidence="2 3" key="1">
    <citation type="submission" date="2021-09" db="EMBL/GenBank/DDBJ databases">
        <title>Genomic insights and catalytic innovation underlie evolution of tropane alkaloids biosynthesis.</title>
        <authorList>
            <person name="Wang Y.-J."/>
            <person name="Tian T."/>
            <person name="Huang J.-P."/>
            <person name="Huang S.-X."/>
        </authorList>
    </citation>
    <scope>NUCLEOTIDE SEQUENCE [LARGE SCALE GENOMIC DNA]</scope>
    <source>
        <strain evidence="2">KIB-2018</strain>
        <tissue evidence="2">Leaf</tissue>
    </source>
</reference>